<accession>A0A8K0MU82</accession>
<evidence type="ECO:0000256" key="3">
    <source>
        <dbReference type="ARBA" id="ARBA00022527"/>
    </source>
</evidence>
<dbReference type="SUPFAM" id="SSF56112">
    <property type="entry name" value="Protein kinase-like (PK-like)"/>
    <property type="match status" value="1"/>
</dbReference>
<dbReference type="FunFam" id="1.10.510.10:FF:000653">
    <property type="entry name" value="Non-specific serine/threonine protein kinase"/>
    <property type="match status" value="1"/>
</dbReference>
<evidence type="ECO:0000256" key="4">
    <source>
        <dbReference type="ARBA" id="ARBA00022679"/>
    </source>
</evidence>
<evidence type="ECO:0000256" key="6">
    <source>
        <dbReference type="ARBA" id="ARBA00022777"/>
    </source>
</evidence>
<evidence type="ECO:0000256" key="7">
    <source>
        <dbReference type="ARBA" id="ARBA00022840"/>
    </source>
</evidence>
<feature type="binding site" evidence="11">
    <location>
        <position position="51"/>
    </location>
    <ligand>
        <name>ATP</name>
        <dbReference type="ChEBI" id="CHEBI:30616"/>
    </ligand>
</feature>
<dbReference type="FunFam" id="3.30.200.20:FF:000096">
    <property type="entry name" value="Non-specific serine/threonine protein kinase"/>
    <property type="match status" value="1"/>
</dbReference>
<dbReference type="PROSITE" id="PS50816">
    <property type="entry name" value="NAF"/>
    <property type="match status" value="1"/>
</dbReference>
<dbReference type="PROSITE" id="PS00108">
    <property type="entry name" value="PROTEIN_KINASE_ST"/>
    <property type="match status" value="1"/>
</dbReference>
<organism evidence="15 16">
    <name type="scientific">Cocos nucifera</name>
    <name type="common">Coconut palm</name>
    <dbReference type="NCBI Taxonomy" id="13894"/>
    <lineage>
        <taxon>Eukaryota</taxon>
        <taxon>Viridiplantae</taxon>
        <taxon>Streptophyta</taxon>
        <taxon>Embryophyta</taxon>
        <taxon>Tracheophyta</taxon>
        <taxon>Spermatophyta</taxon>
        <taxon>Magnoliopsida</taxon>
        <taxon>Liliopsida</taxon>
        <taxon>Arecaceae</taxon>
        <taxon>Arecoideae</taxon>
        <taxon>Cocoseae</taxon>
        <taxon>Attaleinae</taxon>
        <taxon>Cocos</taxon>
    </lineage>
</organism>
<evidence type="ECO:0000256" key="2">
    <source>
        <dbReference type="ARBA" id="ARBA00012513"/>
    </source>
</evidence>
<dbReference type="EC" id="2.7.11.1" evidence="2"/>
<keyword evidence="7 11" id="KW-0067">ATP-binding</keyword>
<dbReference type="Gene3D" id="3.30.310.80">
    <property type="entry name" value="Kinase associated domain 1, KA1"/>
    <property type="match status" value="1"/>
</dbReference>
<keyword evidence="3 12" id="KW-0723">Serine/threonine-protein kinase</keyword>
<evidence type="ECO:0000256" key="12">
    <source>
        <dbReference type="RuleBase" id="RU000304"/>
    </source>
</evidence>
<name>A0A8K0MU82_COCNU</name>
<dbReference type="OrthoDB" id="193931at2759"/>
<evidence type="ECO:0000256" key="5">
    <source>
        <dbReference type="ARBA" id="ARBA00022741"/>
    </source>
</evidence>
<reference evidence="15" key="1">
    <citation type="journal article" date="2017" name="Gigascience">
        <title>The genome draft of coconut (Cocos nucifera).</title>
        <authorList>
            <person name="Xiao Y."/>
            <person name="Xu P."/>
            <person name="Fan H."/>
            <person name="Baudouin L."/>
            <person name="Xia W."/>
            <person name="Bocs S."/>
            <person name="Xu J."/>
            <person name="Li Q."/>
            <person name="Guo A."/>
            <person name="Zhou L."/>
            <person name="Li J."/>
            <person name="Wu Y."/>
            <person name="Ma Z."/>
            <person name="Armero A."/>
            <person name="Issali A.E."/>
            <person name="Liu N."/>
            <person name="Peng M."/>
            <person name="Yang Y."/>
        </authorList>
    </citation>
    <scope>NUCLEOTIDE SEQUENCE</scope>
    <source>
        <tissue evidence="15">Spear leaf of Hainan Tall coconut</tissue>
    </source>
</reference>
<dbReference type="CDD" id="cd12195">
    <property type="entry name" value="CIPK_C"/>
    <property type="match status" value="1"/>
</dbReference>
<dbReference type="GO" id="GO:0005524">
    <property type="term" value="F:ATP binding"/>
    <property type="evidence" value="ECO:0007669"/>
    <property type="project" value="UniProtKB-UniRule"/>
</dbReference>
<keyword evidence="5 11" id="KW-0547">Nucleotide-binding</keyword>
<dbReference type="CDD" id="cd14663">
    <property type="entry name" value="STKc_SnRK3"/>
    <property type="match status" value="1"/>
</dbReference>
<feature type="domain" description="Protein kinase" evidence="13">
    <location>
        <begin position="18"/>
        <end position="273"/>
    </location>
</feature>
<dbReference type="InterPro" id="IPR011009">
    <property type="entry name" value="Kinase-like_dom_sf"/>
</dbReference>
<dbReference type="SMART" id="SM00220">
    <property type="entry name" value="S_TKc"/>
    <property type="match status" value="1"/>
</dbReference>
<reference evidence="15" key="2">
    <citation type="submission" date="2019-07" db="EMBL/GenBank/DDBJ databases">
        <authorList>
            <person name="Yang Y."/>
            <person name="Bocs S."/>
            <person name="Baudouin L."/>
        </authorList>
    </citation>
    <scope>NUCLEOTIDE SEQUENCE</scope>
    <source>
        <tissue evidence="15">Spear leaf of Hainan Tall coconut</tissue>
    </source>
</reference>
<dbReference type="PROSITE" id="PS00107">
    <property type="entry name" value="PROTEIN_KINASE_ATP"/>
    <property type="match status" value="1"/>
</dbReference>
<evidence type="ECO:0000313" key="16">
    <source>
        <dbReference type="Proteomes" id="UP000797356"/>
    </source>
</evidence>
<dbReference type="Gene3D" id="3.30.200.20">
    <property type="entry name" value="Phosphorylase Kinase, domain 1"/>
    <property type="match status" value="1"/>
</dbReference>
<comment type="catalytic activity">
    <reaction evidence="10">
        <text>L-seryl-[protein] + ATP = O-phospho-L-seryl-[protein] + ADP + H(+)</text>
        <dbReference type="Rhea" id="RHEA:17989"/>
        <dbReference type="Rhea" id="RHEA-COMP:9863"/>
        <dbReference type="Rhea" id="RHEA-COMP:11604"/>
        <dbReference type="ChEBI" id="CHEBI:15378"/>
        <dbReference type="ChEBI" id="CHEBI:29999"/>
        <dbReference type="ChEBI" id="CHEBI:30616"/>
        <dbReference type="ChEBI" id="CHEBI:83421"/>
        <dbReference type="ChEBI" id="CHEBI:456216"/>
        <dbReference type="EC" id="2.7.11.1"/>
    </reaction>
</comment>
<dbReference type="Gene3D" id="1.10.510.10">
    <property type="entry name" value="Transferase(Phosphotransferase) domain 1"/>
    <property type="match status" value="1"/>
</dbReference>
<sequence>MEEVSPAAEGKSVLHGRYELGRVLGHGTFAKVYLARNLRTGKSVAMKVVGKEKVVRVGMMDQVKREISVMKMVTHPNIVELHEVMATRSKIFFAMELVRGGELFSRIARAGRLREETARHYFRQLISAVDFCHGRGVYHRDLKPENLLLDDAGNLKVADFGLSAFADHVRSDGLLHTTCGTPAYVAPEVIGKKGYDGARADLWSCGVILFVLLAGFLPFQDDNLVSMYKKIHRGDFRCPPWFSSEARRLVTKLLDPNPNTRITVAKLVETPWFKKSPILTPVVALASAAAVAEEKGKKEKEEPERLNAFHLISLSEGFDLSPLFEQGGGRREEGMRFATREPASGVISRLEGVASRAAGRYRVTKSGAAGVRLEGEELGRKGRLAVAVEFFSVAPSVMVVDVRKDAGDTLEYHNFCGNELRPALKDIVWPASDSQTTTAV</sequence>
<dbReference type="InterPro" id="IPR004041">
    <property type="entry name" value="NAF_dom"/>
</dbReference>
<evidence type="ECO:0000256" key="11">
    <source>
        <dbReference type="PROSITE-ProRule" id="PRU10141"/>
    </source>
</evidence>
<evidence type="ECO:0000256" key="1">
    <source>
        <dbReference type="ARBA" id="ARBA00006234"/>
    </source>
</evidence>
<dbReference type="InterPro" id="IPR017441">
    <property type="entry name" value="Protein_kinase_ATP_BS"/>
</dbReference>
<evidence type="ECO:0000256" key="10">
    <source>
        <dbReference type="ARBA" id="ARBA00048679"/>
    </source>
</evidence>
<dbReference type="InterPro" id="IPR000719">
    <property type="entry name" value="Prot_kinase_dom"/>
</dbReference>
<dbReference type="Proteomes" id="UP000797356">
    <property type="component" value="Chromosome 1"/>
</dbReference>
<evidence type="ECO:0000259" key="14">
    <source>
        <dbReference type="PROSITE" id="PS50816"/>
    </source>
</evidence>
<dbReference type="AlphaFoldDB" id="A0A8K0MU82"/>
<dbReference type="PANTHER" id="PTHR43895:SF91">
    <property type="entry name" value="CBL-INTERACTING SERINE_THREONINE-PROTEIN KINASE 6"/>
    <property type="match status" value="1"/>
</dbReference>
<dbReference type="GO" id="GO:0007165">
    <property type="term" value="P:signal transduction"/>
    <property type="evidence" value="ECO:0007669"/>
    <property type="project" value="InterPro"/>
</dbReference>
<keyword evidence="8" id="KW-0464">Manganese</keyword>
<evidence type="ECO:0000259" key="13">
    <source>
        <dbReference type="PROSITE" id="PS50011"/>
    </source>
</evidence>
<keyword evidence="4" id="KW-0808">Transferase</keyword>
<keyword evidence="16" id="KW-1185">Reference proteome</keyword>
<keyword evidence="6 15" id="KW-0418">Kinase</keyword>
<protein>
    <recommendedName>
        <fullName evidence="2">non-specific serine/threonine protein kinase</fullName>
        <ecNumber evidence="2">2.7.11.1</ecNumber>
    </recommendedName>
</protein>
<dbReference type="Pfam" id="PF03822">
    <property type="entry name" value="NAF"/>
    <property type="match status" value="1"/>
</dbReference>
<gene>
    <name evidence="15" type="ORF">COCNU_01G005110</name>
</gene>
<dbReference type="PANTHER" id="PTHR43895">
    <property type="entry name" value="CALCIUM/CALMODULIN-DEPENDENT PROTEIN KINASE KINASE-RELATED"/>
    <property type="match status" value="1"/>
</dbReference>
<comment type="caution">
    <text evidence="15">The sequence shown here is derived from an EMBL/GenBank/DDBJ whole genome shotgun (WGS) entry which is preliminary data.</text>
</comment>
<evidence type="ECO:0000313" key="15">
    <source>
        <dbReference type="EMBL" id="KAG1326577.1"/>
    </source>
</evidence>
<dbReference type="Pfam" id="PF00069">
    <property type="entry name" value="Pkinase"/>
    <property type="match status" value="1"/>
</dbReference>
<dbReference type="GO" id="GO:0004674">
    <property type="term" value="F:protein serine/threonine kinase activity"/>
    <property type="evidence" value="ECO:0007669"/>
    <property type="project" value="UniProtKB-KW"/>
</dbReference>
<evidence type="ECO:0000256" key="8">
    <source>
        <dbReference type="ARBA" id="ARBA00023211"/>
    </source>
</evidence>
<comment type="catalytic activity">
    <reaction evidence="9">
        <text>L-threonyl-[protein] + ATP = O-phospho-L-threonyl-[protein] + ADP + H(+)</text>
        <dbReference type="Rhea" id="RHEA:46608"/>
        <dbReference type="Rhea" id="RHEA-COMP:11060"/>
        <dbReference type="Rhea" id="RHEA-COMP:11605"/>
        <dbReference type="ChEBI" id="CHEBI:15378"/>
        <dbReference type="ChEBI" id="CHEBI:30013"/>
        <dbReference type="ChEBI" id="CHEBI:30616"/>
        <dbReference type="ChEBI" id="CHEBI:61977"/>
        <dbReference type="ChEBI" id="CHEBI:456216"/>
        <dbReference type="EC" id="2.7.11.1"/>
    </reaction>
</comment>
<proteinExistence type="inferred from homology"/>
<feature type="domain" description="NAF" evidence="14">
    <location>
        <begin position="301"/>
        <end position="325"/>
    </location>
</feature>
<dbReference type="InterPro" id="IPR008271">
    <property type="entry name" value="Ser/Thr_kinase_AS"/>
</dbReference>
<dbReference type="EMBL" id="CM017872">
    <property type="protein sequence ID" value="KAG1326577.1"/>
    <property type="molecule type" value="Genomic_DNA"/>
</dbReference>
<dbReference type="FunFam" id="3.30.310.80:FF:000005">
    <property type="entry name" value="Non-specific serine/threonine protein kinase"/>
    <property type="match status" value="1"/>
</dbReference>
<dbReference type="InterPro" id="IPR018451">
    <property type="entry name" value="NAF/FISL_domain"/>
</dbReference>
<comment type="similarity">
    <text evidence="1">Belongs to the protein kinase superfamily. CAMK Ser/Thr protein kinase family. SNF1 subfamily.</text>
</comment>
<evidence type="ECO:0000256" key="9">
    <source>
        <dbReference type="ARBA" id="ARBA00047899"/>
    </source>
</evidence>
<dbReference type="PROSITE" id="PS50011">
    <property type="entry name" value="PROTEIN_KINASE_DOM"/>
    <property type="match status" value="1"/>
</dbReference>